<reference evidence="11" key="2">
    <citation type="journal article" date="2021" name="PeerJ">
        <title>Extensive microbial diversity within the chicken gut microbiome revealed by metagenomics and culture.</title>
        <authorList>
            <person name="Gilroy R."/>
            <person name="Ravi A."/>
            <person name="Getino M."/>
            <person name="Pursley I."/>
            <person name="Horton D.L."/>
            <person name="Alikhan N.F."/>
            <person name="Baker D."/>
            <person name="Gharbi K."/>
            <person name="Hall N."/>
            <person name="Watson M."/>
            <person name="Adriaenssens E.M."/>
            <person name="Foster-Nyarko E."/>
            <person name="Jarju S."/>
            <person name="Secka A."/>
            <person name="Antonio M."/>
            <person name="Oren A."/>
            <person name="Chaudhuri R.R."/>
            <person name="La Ragione R."/>
            <person name="Hildebrand F."/>
            <person name="Pallen M.J."/>
        </authorList>
    </citation>
    <scope>NUCLEOTIDE SEQUENCE</scope>
    <source>
        <strain evidence="11">ChiW25-3613</strain>
    </source>
</reference>
<evidence type="ECO:0000256" key="7">
    <source>
        <dbReference type="ARBA" id="ARBA00022967"/>
    </source>
</evidence>
<dbReference type="InterPro" id="IPR027417">
    <property type="entry name" value="P-loop_NTPase"/>
</dbReference>
<accession>A0A9D1DAN1</accession>
<dbReference type="EMBL" id="DVHB01000031">
    <property type="protein sequence ID" value="HIR39031.1"/>
    <property type="molecule type" value="Genomic_DNA"/>
</dbReference>
<evidence type="ECO:0000256" key="6">
    <source>
        <dbReference type="ARBA" id="ARBA00022840"/>
    </source>
</evidence>
<proteinExistence type="inferred from homology"/>
<dbReference type="FunFam" id="3.40.50.300:FF:000224">
    <property type="entry name" value="Energy-coupling factor transporter ATP-binding protein EcfA"/>
    <property type="match status" value="2"/>
</dbReference>
<dbReference type="InterPro" id="IPR003593">
    <property type="entry name" value="AAA+_ATPase"/>
</dbReference>
<comment type="similarity">
    <text evidence="2">Belongs to the ABC transporter superfamily.</text>
</comment>
<dbReference type="PANTHER" id="PTHR43553:SF24">
    <property type="entry name" value="ENERGY-COUPLING FACTOR TRANSPORTER ATP-BINDING PROTEIN ECFA1"/>
    <property type="match status" value="1"/>
</dbReference>
<evidence type="ECO:0000256" key="1">
    <source>
        <dbReference type="ARBA" id="ARBA00004202"/>
    </source>
</evidence>
<keyword evidence="4" id="KW-1003">Cell membrane</keyword>
<keyword evidence="3" id="KW-0813">Transport</keyword>
<dbReference type="PROSITE" id="PS50893">
    <property type="entry name" value="ABC_TRANSPORTER_2"/>
    <property type="match status" value="2"/>
</dbReference>
<dbReference type="GO" id="GO:0016887">
    <property type="term" value="F:ATP hydrolysis activity"/>
    <property type="evidence" value="ECO:0007669"/>
    <property type="project" value="InterPro"/>
</dbReference>
<dbReference type="PANTHER" id="PTHR43553">
    <property type="entry name" value="HEAVY METAL TRANSPORTER"/>
    <property type="match status" value="1"/>
</dbReference>
<evidence type="ECO:0000256" key="4">
    <source>
        <dbReference type="ARBA" id="ARBA00022475"/>
    </source>
</evidence>
<dbReference type="AlphaFoldDB" id="A0A9D1DAN1"/>
<keyword evidence="7" id="KW-1278">Translocase</keyword>
<evidence type="ECO:0000259" key="10">
    <source>
        <dbReference type="PROSITE" id="PS50893"/>
    </source>
</evidence>
<dbReference type="GO" id="GO:0005524">
    <property type="term" value="F:ATP binding"/>
    <property type="evidence" value="ECO:0007669"/>
    <property type="project" value="UniProtKB-KW"/>
</dbReference>
<evidence type="ECO:0000313" key="12">
    <source>
        <dbReference type="Proteomes" id="UP000824179"/>
    </source>
</evidence>
<keyword evidence="8" id="KW-0472">Membrane</keyword>
<evidence type="ECO:0000256" key="2">
    <source>
        <dbReference type="ARBA" id="ARBA00005417"/>
    </source>
</evidence>
<feature type="domain" description="ABC transporter" evidence="10">
    <location>
        <begin position="329"/>
        <end position="592"/>
    </location>
</feature>
<dbReference type="InterPro" id="IPR030947">
    <property type="entry name" value="EcfA_1"/>
</dbReference>
<feature type="region of interest" description="Disordered" evidence="9">
    <location>
        <begin position="1"/>
        <end position="26"/>
    </location>
</feature>
<organism evidence="11 12">
    <name type="scientific">Candidatus Coproplasma stercoripullorum</name>
    <dbReference type="NCBI Taxonomy" id="2840751"/>
    <lineage>
        <taxon>Bacteria</taxon>
        <taxon>Bacillati</taxon>
        <taxon>Bacillota</taxon>
        <taxon>Clostridia</taxon>
        <taxon>Eubacteriales</taxon>
        <taxon>Candidatus Coproplasma</taxon>
    </lineage>
</organism>
<gene>
    <name evidence="11" type="ORF">IAB90_01485</name>
</gene>
<evidence type="ECO:0000313" key="11">
    <source>
        <dbReference type="EMBL" id="HIR39031.1"/>
    </source>
</evidence>
<dbReference type="InterPro" id="IPR003439">
    <property type="entry name" value="ABC_transporter-like_ATP-bd"/>
</dbReference>
<dbReference type="GO" id="GO:0043190">
    <property type="term" value="C:ATP-binding cassette (ABC) transporter complex"/>
    <property type="evidence" value="ECO:0007669"/>
    <property type="project" value="TreeGrafter"/>
</dbReference>
<dbReference type="NCBIfam" id="NF010167">
    <property type="entry name" value="PRK13648.1"/>
    <property type="match status" value="3"/>
</dbReference>
<protein>
    <submittedName>
        <fullName evidence="11">Energy-coupling factor transporter ATPase</fullName>
    </submittedName>
</protein>
<comment type="caution">
    <text evidence="11">The sequence shown here is derived from an EMBL/GenBank/DDBJ whole genome shotgun (WGS) entry which is preliminary data.</text>
</comment>
<dbReference type="NCBIfam" id="TIGR04520">
    <property type="entry name" value="ECF_ATPase_1"/>
    <property type="match status" value="1"/>
</dbReference>
<dbReference type="SUPFAM" id="SSF52540">
    <property type="entry name" value="P-loop containing nucleoside triphosphate hydrolases"/>
    <property type="match status" value="2"/>
</dbReference>
<reference evidence="11" key="1">
    <citation type="submission" date="2020-10" db="EMBL/GenBank/DDBJ databases">
        <authorList>
            <person name="Gilroy R."/>
        </authorList>
    </citation>
    <scope>NUCLEOTIDE SEQUENCE</scope>
    <source>
        <strain evidence="11">ChiW25-3613</strain>
    </source>
</reference>
<dbReference type="SMART" id="SM00382">
    <property type="entry name" value="AAA"/>
    <property type="match status" value="2"/>
</dbReference>
<evidence type="ECO:0000256" key="5">
    <source>
        <dbReference type="ARBA" id="ARBA00022741"/>
    </source>
</evidence>
<dbReference type="InterPro" id="IPR015856">
    <property type="entry name" value="ABC_transpr_CbiO/EcfA_su"/>
</dbReference>
<dbReference type="Gene3D" id="3.40.50.300">
    <property type="entry name" value="P-loop containing nucleotide triphosphate hydrolases"/>
    <property type="match status" value="2"/>
</dbReference>
<dbReference type="CDD" id="cd03225">
    <property type="entry name" value="ABC_cobalt_CbiO_domain1"/>
    <property type="match status" value="2"/>
</dbReference>
<dbReference type="GO" id="GO:0042626">
    <property type="term" value="F:ATPase-coupled transmembrane transporter activity"/>
    <property type="evidence" value="ECO:0007669"/>
    <property type="project" value="TreeGrafter"/>
</dbReference>
<name>A0A9D1DAN1_9FIRM</name>
<keyword evidence="6" id="KW-0067">ATP-binding</keyword>
<dbReference type="InterPro" id="IPR050095">
    <property type="entry name" value="ECF_ABC_transporter_ATP-bd"/>
</dbReference>
<dbReference type="Pfam" id="PF00005">
    <property type="entry name" value="ABC_tran"/>
    <property type="match status" value="2"/>
</dbReference>
<evidence type="ECO:0000256" key="8">
    <source>
        <dbReference type="ARBA" id="ARBA00023136"/>
    </source>
</evidence>
<comment type="subcellular location">
    <subcellularLocation>
        <location evidence="1">Cell membrane</location>
        <topology evidence="1">Peripheral membrane protein</topology>
    </subcellularLocation>
</comment>
<feature type="domain" description="ABC transporter" evidence="10">
    <location>
        <begin position="33"/>
        <end position="268"/>
    </location>
</feature>
<evidence type="ECO:0000256" key="9">
    <source>
        <dbReference type="SAM" id="MobiDB-lite"/>
    </source>
</evidence>
<evidence type="ECO:0000256" key="3">
    <source>
        <dbReference type="ARBA" id="ARBA00022448"/>
    </source>
</evidence>
<dbReference type="PROSITE" id="PS00211">
    <property type="entry name" value="ABC_TRANSPORTER_1"/>
    <property type="match status" value="2"/>
</dbReference>
<sequence length="633" mass="68851">MVEEVKNAANALPQPVPAEEGNAQQNAQNDDAVVFDGVTFSYSDQASPALNNVSLTVKRGEFLAVIGHNGSGKSTMARLINGLLLPDKGKVSVFGLNTAEGKNPIEIRKRAGIVFQNPDNQMVASIIEDDVAFGPENLGVEREEIGRRIDWALKAVGMEKYRTGTPSRLSGGQKQRIAIAGVLAIKPDIIILDESTAMLDPRGRREVMQVVSRLNREEGLTVILITHFMEEALLADRTIVLNKGEIVMQGTPAEIFLHSERLEAYNLSLPRIGRICKALQRAGIAVADCLTPETLAEEIAAAAEERGITQRAVRSSPEPAIESPHGWDIDIKDLTFTYSAKSPFASKALNGINLHIDEGEFFGIIGHTGSGKSTLVQHLNALIKLPQAQKKYRPKKPKKGQPAPALPQITVGPFNLADKKCPFVKLRESVGMVFQYPEYQLFAETVFADVAFGLKNFRKGITQQETEAAVRDALEMVGLSYEEIKDKSPFDLSGGQKRRVAIAGVIVTRPHILVLDEPAAGLDPLGKQEIMELLHKIHREWCSTVIVVSHDMDEIADNCTRAAVISEGAVADCAPPRELFKRAAELTSLGLDVPLTAKACARLEELGIEIDTDFTCDDFAGKVISLFTGGENA</sequence>
<dbReference type="InterPro" id="IPR017871">
    <property type="entry name" value="ABC_transporter-like_CS"/>
</dbReference>
<keyword evidence="5" id="KW-0547">Nucleotide-binding</keyword>
<dbReference type="Proteomes" id="UP000824179">
    <property type="component" value="Unassembled WGS sequence"/>
</dbReference>